<accession>A0A328PR13</accession>
<keyword evidence="1" id="KW-0472">Membrane</keyword>
<dbReference type="OrthoDB" id="398207at2"/>
<comment type="caution">
    <text evidence="2">The sequence shown here is derived from an EMBL/GenBank/DDBJ whole genome shotgun (WGS) entry which is preliminary data.</text>
</comment>
<feature type="transmembrane region" description="Helical" evidence="1">
    <location>
        <begin position="134"/>
        <end position="153"/>
    </location>
</feature>
<name>A0A328PR13_9MOLU</name>
<evidence type="ECO:0000313" key="3">
    <source>
        <dbReference type="Proteomes" id="UP000249762"/>
    </source>
</evidence>
<protein>
    <submittedName>
        <fullName evidence="2">Uncharacterized protein</fullName>
    </submittedName>
</protein>
<reference evidence="3" key="1">
    <citation type="submission" date="2018-06" db="EMBL/GenBank/DDBJ databases">
        <authorList>
            <person name="Martinez Ocampo F."/>
            <person name="Quiroz Castaneda R.E."/>
            <person name="Rojas Lopez X."/>
        </authorList>
    </citation>
    <scope>NUCLEOTIDE SEQUENCE [LARGE SCALE GENOMIC DNA]</scope>
    <source>
        <strain evidence="3">INIFAP02</strain>
    </source>
</reference>
<feature type="transmembrane region" description="Helical" evidence="1">
    <location>
        <begin position="90"/>
        <end position="110"/>
    </location>
</feature>
<keyword evidence="3" id="KW-1185">Reference proteome</keyword>
<keyword evidence="1" id="KW-1133">Transmembrane helix</keyword>
<feature type="transmembrane region" description="Helical" evidence="1">
    <location>
        <begin position="64"/>
        <end position="84"/>
    </location>
</feature>
<proteinExistence type="predicted"/>
<dbReference type="AlphaFoldDB" id="A0A328PR13"/>
<gene>
    <name evidence="2" type="ORF">DNK47_03255</name>
</gene>
<organism evidence="2 3">
    <name type="scientific">Mycoplasma wenyonii</name>
    <dbReference type="NCBI Taxonomy" id="65123"/>
    <lineage>
        <taxon>Bacteria</taxon>
        <taxon>Bacillati</taxon>
        <taxon>Mycoplasmatota</taxon>
        <taxon>Mollicutes</taxon>
        <taxon>Mycoplasmataceae</taxon>
        <taxon>Mycoplasma</taxon>
    </lineage>
</organism>
<dbReference type="EMBL" id="QKVO01000026">
    <property type="protein sequence ID" value="RAO94767.1"/>
    <property type="molecule type" value="Genomic_DNA"/>
</dbReference>
<evidence type="ECO:0000256" key="1">
    <source>
        <dbReference type="SAM" id="Phobius"/>
    </source>
</evidence>
<sequence length="212" mass="24859">MGLISGFLRLFGFLAVWKWIGNKSKWKSPENVTIIQESSKKAIIENDLNKWLGTWKQILKWYRFLKPVQIIFCLLACITIPVGICLSSAWGYGIFGFWTFLTYVTYYKYFQHSRRLLKYQPKEKESTNLKNCKAGTRAALFFNFFPFLVLLGYKPNFDHLNSFLIGLVDTEDLFVMNPVLFDEKIKKLNKKPEELNGYTVNLEEFQQSINGF</sequence>
<dbReference type="Proteomes" id="UP000249762">
    <property type="component" value="Unassembled WGS sequence"/>
</dbReference>
<keyword evidence="1" id="KW-0812">Transmembrane</keyword>
<evidence type="ECO:0000313" key="2">
    <source>
        <dbReference type="EMBL" id="RAO94767.1"/>
    </source>
</evidence>
<dbReference type="RefSeq" id="WP_112665919.1">
    <property type="nucleotide sequence ID" value="NZ_QKVO01000026.1"/>
</dbReference>